<dbReference type="InterPro" id="IPR006709">
    <property type="entry name" value="SSU_processome_Utp14"/>
</dbReference>
<dbReference type="GO" id="GO:0032040">
    <property type="term" value="C:small-subunit processome"/>
    <property type="evidence" value="ECO:0007669"/>
    <property type="project" value="InterPro"/>
</dbReference>
<comment type="subcellular location">
    <subcellularLocation>
        <location evidence="1">Nucleus</location>
        <location evidence="1">Nucleolus</location>
    </subcellularLocation>
</comment>
<dbReference type="PANTHER" id="PTHR14150">
    <property type="entry name" value="U3 SMALL NUCLEOLAR RNA-ASSOCIATED PROTEIN 14"/>
    <property type="match status" value="1"/>
</dbReference>
<feature type="region of interest" description="Disordered" evidence="4">
    <location>
        <begin position="181"/>
        <end position="209"/>
    </location>
</feature>
<dbReference type="Proteomes" id="UP001370758">
    <property type="component" value="Unassembled WGS sequence"/>
</dbReference>
<sequence length="598" mass="65682">MSAVKSAEHHGLKRQAAAIALMEGVGTFSQAASSQRKRKRGVSSALRSGEATSAKLDVKDLDVIAGNSRLRNSLKGLVGDIDTEAPSAPNRQKLSAPTPHTTQVRLNRQEAYSTTKETLDKWIDAVKSTRSAEQLIFPLRGKATDPLNNGNCHLSRQVGRTGTQTSTKLEDRIARTLSLAVQTPKPDKPIPDSGNSTKRDAQNAKAKTAHLRMERELLLRKEAKAKRLRKIKSKSYRRLLRKDQQRLSKRLSSPENINNDEAEEASSESGNFLRGVSTLEQSHDVDLSQSLDENTLSESPNGESVSDKRLFAMKFMEEAEKRNAIRNRASEISTNQESPTGRRIFHDGLLIGRVGQTKSTPNDGKSAQPLISKISSVTDPRPSRREEITNPWLPSQPTKGDGKVEPLLPMSLASRGYEIKTPVCTRDREDKDGQTVWLDTSLASPTGTSEPLAGITRSEQPELLARAFAGDNILQEIPDQPPKHPSPPDSGAPGLQGWGNWSGLARSASKSRKQRGASKQQAESHKARTEKVVLNQKLCKKGTKYLATALPYPFETSDQYERSLRFPIGQEWSTKETHQTLTAPKVIVKGGTVIAPLS</sequence>
<feature type="region of interest" description="Disordered" evidence="4">
    <location>
        <begin position="356"/>
        <end position="404"/>
    </location>
</feature>
<evidence type="ECO:0000256" key="4">
    <source>
        <dbReference type="SAM" id="MobiDB-lite"/>
    </source>
</evidence>
<feature type="region of interest" description="Disordered" evidence="4">
    <location>
        <begin position="29"/>
        <end position="50"/>
    </location>
</feature>
<evidence type="ECO:0000313" key="5">
    <source>
        <dbReference type="EMBL" id="KAK6505302.1"/>
    </source>
</evidence>
<keyword evidence="2" id="KW-0597">Phosphoprotein</keyword>
<dbReference type="Pfam" id="PF04615">
    <property type="entry name" value="Utp14"/>
    <property type="match status" value="2"/>
</dbReference>
<evidence type="ECO:0000313" key="6">
    <source>
        <dbReference type="Proteomes" id="UP001370758"/>
    </source>
</evidence>
<evidence type="ECO:0000256" key="1">
    <source>
        <dbReference type="ARBA" id="ARBA00004604"/>
    </source>
</evidence>
<dbReference type="GO" id="GO:0006364">
    <property type="term" value="P:rRNA processing"/>
    <property type="evidence" value="ECO:0007669"/>
    <property type="project" value="InterPro"/>
</dbReference>
<protein>
    <submittedName>
        <fullName evidence="5">Uncharacterized protein</fullName>
    </submittedName>
</protein>
<organism evidence="5 6">
    <name type="scientific">Arthrobotrys musiformis</name>
    <dbReference type="NCBI Taxonomy" id="47236"/>
    <lineage>
        <taxon>Eukaryota</taxon>
        <taxon>Fungi</taxon>
        <taxon>Dikarya</taxon>
        <taxon>Ascomycota</taxon>
        <taxon>Pezizomycotina</taxon>
        <taxon>Orbiliomycetes</taxon>
        <taxon>Orbiliales</taxon>
        <taxon>Orbiliaceae</taxon>
        <taxon>Arthrobotrys</taxon>
    </lineage>
</organism>
<gene>
    <name evidence="5" type="ORF">TWF481_007209</name>
</gene>
<keyword evidence="3" id="KW-0539">Nucleus</keyword>
<feature type="region of interest" description="Disordered" evidence="4">
    <location>
        <begin position="475"/>
        <end position="530"/>
    </location>
</feature>
<feature type="compositionally biased region" description="Basic residues" evidence="4">
    <location>
        <begin position="228"/>
        <end position="240"/>
    </location>
</feature>
<comment type="caution">
    <text evidence="5">The sequence shown here is derived from an EMBL/GenBank/DDBJ whole genome shotgun (WGS) entry which is preliminary data.</text>
</comment>
<feature type="compositionally biased region" description="Pro residues" evidence="4">
    <location>
        <begin position="479"/>
        <end position="490"/>
    </location>
</feature>
<feature type="compositionally biased region" description="Polar residues" evidence="4">
    <location>
        <begin position="89"/>
        <end position="101"/>
    </location>
</feature>
<name>A0AAV9WAY0_9PEZI</name>
<proteinExistence type="predicted"/>
<accession>A0AAV9WAY0</accession>
<keyword evidence="6" id="KW-1185">Reference proteome</keyword>
<feature type="compositionally biased region" description="Polar residues" evidence="4">
    <location>
        <begin position="437"/>
        <end position="449"/>
    </location>
</feature>
<dbReference type="EMBL" id="JAVHJL010000004">
    <property type="protein sequence ID" value="KAK6505302.1"/>
    <property type="molecule type" value="Genomic_DNA"/>
</dbReference>
<feature type="compositionally biased region" description="Polar residues" evidence="4">
    <location>
        <begin position="356"/>
        <end position="365"/>
    </location>
</feature>
<feature type="region of interest" description="Disordered" evidence="4">
    <location>
        <begin position="423"/>
        <end position="454"/>
    </location>
</feature>
<evidence type="ECO:0000256" key="2">
    <source>
        <dbReference type="ARBA" id="ARBA00022553"/>
    </source>
</evidence>
<dbReference type="AlphaFoldDB" id="A0AAV9WAY0"/>
<dbReference type="PANTHER" id="PTHR14150:SF12">
    <property type="entry name" value="U3 SMALL NUCLEOLAR RNA-ASSOCIATED PROTEIN 14 HOMOLOG A"/>
    <property type="match status" value="1"/>
</dbReference>
<feature type="region of interest" description="Disordered" evidence="4">
    <location>
        <begin position="81"/>
        <end position="101"/>
    </location>
</feature>
<reference evidence="5 6" key="1">
    <citation type="submission" date="2023-08" db="EMBL/GenBank/DDBJ databases">
        <authorList>
            <person name="Palmer J.M."/>
        </authorList>
    </citation>
    <scope>NUCLEOTIDE SEQUENCE [LARGE SCALE GENOMIC DNA]</scope>
    <source>
        <strain evidence="5 6">TWF481</strain>
    </source>
</reference>
<feature type="region of interest" description="Disordered" evidence="4">
    <location>
        <begin position="228"/>
        <end position="270"/>
    </location>
</feature>
<evidence type="ECO:0000256" key="3">
    <source>
        <dbReference type="ARBA" id="ARBA00023242"/>
    </source>
</evidence>